<dbReference type="CDD" id="cd02440">
    <property type="entry name" value="AdoMet_MTases"/>
    <property type="match status" value="1"/>
</dbReference>
<dbReference type="Gene3D" id="3.40.50.150">
    <property type="entry name" value="Vaccinia Virus protein VP39"/>
    <property type="match status" value="1"/>
</dbReference>
<accession>A0A6N6MJ28</accession>
<protein>
    <submittedName>
        <fullName evidence="3">Methyltransferase domain-containing protein</fullName>
    </submittedName>
</protein>
<dbReference type="InterPro" id="IPR025714">
    <property type="entry name" value="Methyltranfer_dom"/>
</dbReference>
<dbReference type="InterPro" id="IPR029063">
    <property type="entry name" value="SAM-dependent_MTases_sf"/>
</dbReference>
<keyword evidence="3" id="KW-0808">Transferase</keyword>
<feature type="domain" description="Methyltransferase" evidence="2">
    <location>
        <begin position="47"/>
        <end position="172"/>
    </location>
</feature>
<proteinExistence type="predicted"/>
<feature type="domain" description="Methyltransferase regulatory" evidence="1">
    <location>
        <begin position="223"/>
        <end position="305"/>
    </location>
</feature>
<evidence type="ECO:0000313" key="3">
    <source>
        <dbReference type="EMBL" id="KAB1070025.1"/>
    </source>
</evidence>
<dbReference type="Pfam" id="PF13847">
    <property type="entry name" value="Methyltransf_31"/>
    <property type="match status" value="1"/>
</dbReference>
<comment type="caution">
    <text evidence="3">The sequence shown here is derived from an EMBL/GenBank/DDBJ whole genome shotgun (WGS) entry which is preliminary data.</text>
</comment>
<dbReference type="Proteomes" id="UP000441523">
    <property type="component" value="Unassembled WGS sequence"/>
</dbReference>
<keyword evidence="3" id="KW-0489">Methyltransferase</keyword>
<dbReference type="InterPro" id="IPR018773">
    <property type="entry name" value="MeTrfase_reg_dom_prd"/>
</dbReference>
<sequence>MHMTAWTEGYVADIPYALGFYRETVPAHIAFAAACVGKHPGLALRPKRVLELGFGMGLGFVINAAANPATHFEGVDFNPLHVAHARGLVDEAELTNVSLREASFQDLARDAQEGQHDLDLIVLHGILTWVSAEAHEAIVEIARKRLKPGGLLYVSYNCMPGWAPVLPLQRLMRENAKRVTGRSDQQTGSGLELVKALMSEGAGYFKANSGLEQRVERMSTLDKNYLAHEYLNANWFIFHFADVADMFGRAKLGFVGSGTLVENIDGLAVPEGTRARISAETDPIFKETLRDIASNKQFRRDLFARGVGVLNPAEHNAILSTMCFALAVPRSQVSFKIPSPVGDLDGNAEIYGAVADLLADKTASFAEIAALPVFQQGGAGAALQAVGLFVHSGQVLPVAAGGTVGSEVDPKPAQRLNRVIAEKMLNGRVYSFLAAPTAGSGIQVPHSELLMLTAVLAGQGENAEMVSAYVIQTMQRLGINWVKEGRTITDPAERQRIVSADAATFLSEKLPVWQKLGIL</sequence>
<evidence type="ECO:0000259" key="1">
    <source>
        <dbReference type="Pfam" id="PF10119"/>
    </source>
</evidence>
<dbReference type="GO" id="GO:0008168">
    <property type="term" value="F:methyltransferase activity"/>
    <property type="evidence" value="ECO:0007669"/>
    <property type="project" value="UniProtKB-KW"/>
</dbReference>
<keyword evidence="4" id="KW-1185">Reference proteome</keyword>
<dbReference type="AlphaFoldDB" id="A0A6N6MJ28"/>
<dbReference type="SUPFAM" id="SSF53335">
    <property type="entry name" value="S-adenosyl-L-methionine-dependent methyltransferases"/>
    <property type="match status" value="1"/>
</dbReference>
<dbReference type="GO" id="GO:0032259">
    <property type="term" value="P:methylation"/>
    <property type="evidence" value="ECO:0007669"/>
    <property type="project" value="UniProtKB-KW"/>
</dbReference>
<name>A0A6N6MJ28_9HYPH</name>
<dbReference type="EMBL" id="VZZJ01000033">
    <property type="protein sequence ID" value="KAB1070025.1"/>
    <property type="molecule type" value="Genomic_DNA"/>
</dbReference>
<gene>
    <name evidence="3" type="ORF">F6X51_23925</name>
</gene>
<dbReference type="Pfam" id="PF10119">
    <property type="entry name" value="MethyTransf_Reg"/>
    <property type="match status" value="1"/>
</dbReference>
<evidence type="ECO:0000313" key="4">
    <source>
        <dbReference type="Proteomes" id="UP000441523"/>
    </source>
</evidence>
<reference evidence="3 4" key="1">
    <citation type="submission" date="2019-09" db="EMBL/GenBank/DDBJ databases">
        <title>YIM 132548 draft genome.</title>
        <authorList>
            <person name="Jiang L."/>
        </authorList>
    </citation>
    <scope>NUCLEOTIDE SEQUENCE [LARGE SCALE GENOMIC DNA]</scope>
    <source>
        <strain evidence="3 4">YIM 132548</strain>
    </source>
</reference>
<organism evidence="3 4">
    <name type="scientific">Methylobacterium planeticum</name>
    <dbReference type="NCBI Taxonomy" id="2615211"/>
    <lineage>
        <taxon>Bacteria</taxon>
        <taxon>Pseudomonadati</taxon>
        <taxon>Pseudomonadota</taxon>
        <taxon>Alphaproteobacteria</taxon>
        <taxon>Hyphomicrobiales</taxon>
        <taxon>Methylobacteriaceae</taxon>
        <taxon>Methylobacterium</taxon>
    </lineage>
</organism>
<evidence type="ECO:0000259" key="2">
    <source>
        <dbReference type="Pfam" id="PF13847"/>
    </source>
</evidence>